<feature type="compositionally biased region" description="Basic and acidic residues" evidence="10">
    <location>
        <begin position="1133"/>
        <end position="1151"/>
    </location>
</feature>
<dbReference type="GO" id="GO:0003677">
    <property type="term" value="F:DNA binding"/>
    <property type="evidence" value="ECO:0007669"/>
    <property type="project" value="UniProtKB-KW"/>
</dbReference>
<dbReference type="Proteomes" id="UP001239994">
    <property type="component" value="Unassembled WGS sequence"/>
</dbReference>
<feature type="compositionally biased region" description="Low complexity" evidence="10">
    <location>
        <begin position="2684"/>
        <end position="2694"/>
    </location>
</feature>
<feature type="region of interest" description="Disordered" evidence="10">
    <location>
        <begin position="2478"/>
        <end position="2604"/>
    </location>
</feature>
<dbReference type="InterPro" id="IPR017884">
    <property type="entry name" value="SANT_dom"/>
</dbReference>
<comment type="subcellular location">
    <subcellularLocation>
        <location evidence="1">Nucleus</location>
    </subcellularLocation>
</comment>
<feature type="compositionally biased region" description="Polar residues" evidence="10">
    <location>
        <begin position="2832"/>
        <end position="2841"/>
    </location>
</feature>
<feature type="region of interest" description="Disordered" evidence="10">
    <location>
        <begin position="1495"/>
        <end position="1521"/>
    </location>
</feature>
<feature type="compositionally biased region" description="Low complexity" evidence="10">
    <location>
        <begin position="2479"/>
        <end position="2494"/>
    </location>
</feature>
<gene>
    <name evidence="13" type="ORF">P4O66_016338</name>
</gene>
<feature type="region of interest" description="Disordered" evidence="10">
    <location>
        <begin position="1375"/>
        <end position="1427"/>
    </location>
</feature>
<dbReference type="GO" id="GO:0000122">
    <property type="term" value="P:negative regulation of transcription by RNA polymerase II"/>
    <property type="evidence" value="ECO:0007669"/>
    <property type="project" value="TreeGrafter"/>
</dbReference>
<name>A0AAD8YUW4_9TELE</name>
<dbReference type="GO" id="GO:0032991">
    <property type="term" value="C:protein-containing complex"/>
    <property type="evidence" value="ECO:0007669"/>
    <property type="project" value="UniProtKB-ARBA"/>
</dbReference>
<dbReference type="FunFam" id="1.10.10.60:FF:000026">
    <property type="entry name" value="Nuclear receptor corepressor 2 isoform 1"/>
    <property type="match status" value="1"/>
</dbReference>
<keyword evidence="6" id="KW-0175">Coiled coil</keyword>
<dbReference type="PROSITE" id="PS51293">
    <property type="entry name" value="SANT"/>
    <property type="match status" value="2"/>
</dbReference>
<comment type="similarity">
    <text evidence="2">Belongs to the N-CoR nuclear receptor corepressors family.</text>
</comment>
<dbReference type="PROSITE" id="PS51294">
    <property type="entry name" value="HTH_MYB"/>
    <property type="match status" value="1"/>
</dbReference>
<keyword evidence="14" id="KW-1185">Reference proteome</keyword>
<evidence type="ECO:0000256" key="7">
    <source>
        <dbReference type="ARBA" id="ARBA00023125"/>
    </source>
</evidence>
<feature type="non-terminal residue" evidence="13">
    <location>
        <position position="2841"/>
    </location>
</feature>
<dbReference type="SUPFAM" id="SSF46689">
    <property type="entry name" value="Homeodomain-like"/>
    <property type="match status" value="2"/>
</dbReference>
<feature type="region of interest" description="Disordered" evidence="10">
    <location>
        <begin position="587"/>
        <end position="614"/>
    </location>
</feature>
<dbReference type="GO" id="GO:0000785">
    <property type="term" value="C:chromatin"/>
    <property type="evidence" value="ECO:0007669"/>
    <property type="project" value="TreeGrafter"/>
</dbReference>
<dbReference type="Pfam" id="PF00249">
    <property type="entry name" value="Myb_DNA-binding"/>
    <property type="match status" value="2"/>
</dbReference>
<feature type="region of interest" description="Disordered" evidence="10">
    <location>
        <begin position="237"/>
        <end position="257"/>
    </location>
</feature>
<feature type="region of interest" description="Disordered" evidence="10">
    <location>
        <begin position="415"/>
        <end position="434"/>
    </location>
</feature>
<dbReference type="InterPro" id="IPR051571">
    <property type="entry name" value="N-CoR_corepressor"/>
</dbReference>
<keyword evidence="5" id="KW-0805">Transcription regulation</keyword>
<dbReference type="Gene3D" id="1.10.10.60">
    <property type="entry name" value="Homeodomain-like"/>
    <property type="match status" value="1"/>
</dbReference>
<feature type="compositionally biased region" description="Polar residues" evidence="10">
    <location>
        <begin position="2105"/>
        <end position="2114"/>
    </location>
</feature>
<keyword evidence="8" id="KW-0804">Transcription</keyword>
<evidence type="ECO:0000259" key="12">
    <source>
        <dbReference type="PROSITE" id="PS51294"/>
    </source>
</evidence>
<feature type="region of interest" description="Disordered" evidence="10">
    <location>
        <begin position="628"/>
        <end position="700"/>
    </location>
</feature>
<feature type="compositionally biased region" description="Basic and acidic residues" evidence="10">
    <location>
        <begin position="2252"/>
        <end position="2262"/>
    </location>
</feature>
<feature type="compositionally biased region" description="Acidic residues" evidence="10">
    <location>
        <begin position="680"/>
        <end position="689"/>
    </location>
</feature>
<dbReference type="GO" id="GO:0046966">
    <property type="term" value="F:nuclear thyroid hormone receptor binding"/>
    <property type="evidence" value="ECO:0007669"/>
    <property type="project" value="TreeGrafter"/>
</dbReference>
<feature type="region of interest" description="Disordered" evidence="10">
    <location>
        <begin position="1770"/>
        <end position="1797"/>
    </location>
</feature>
<dbReference type="Pfam" id="PF15784">
    <property type="entry name" value="GPS2_interact"/>
    <property type="match status" value="1"/>
</dbReference>
<evidence type="ECO:0000256" key="2">
    <source>
        <dbReference type="ARBA" id="ARBA00010097"/>
    </source>
</evidence>
<keyword evidence="9" id="KW-0539">Nucleus</keyword>
<sequence>TPVVLPCWRGARERVAHVPTPSFLPSTRGPAPGSGGGMSSTGFPPSQGSFSSEQSRYPPHSVQCTFGTGRHPSDFSVPEFRSTHLQDQQQRRRPSLLSEFHPGTERPPERRHAYDQQYPGVLSQPEPEAVEAKRPRVEGTSDPHLSRPPPASVVLSLPHTVQDGLRTPSDIKKETQFSVKVEASSPGGGVQAVGDEDASPSKLSKEELIQSMDRVDREIAKVEQQIFKLKKKQQQLEEEAAKPVEPEKPVSPPPVEHKHRSIVQIIYDENRKKAEEAHKIFEGLGPKVELPLYNQPSDTKVYHDNIKTNNICGVKNGFLQLDRSALGEVSEFHWKNQVMRKKLILFFKRRNHARKQRCTGAQFLSRKVHVFAVTHLPAHLNSAIKNTECQEQKICQRYDQLMEAWEKKVERLENNPRRKAKESRTREYYERQFPEIRKQREQQERFQSPPPPSLSLRVGQRGTGLSATIARSEHEISEIIDGLSEQENNEKQMRQLSVIPPMMYDSEQRRVKFINMNGLMDDPMKVYKSRQFMNVWTEHEKEIFKEKFVQHPKNFGLIASYLERKCVADCVLYYYLTKKSQNFKTLVRRNYGSRRRRNQVGPRHGPGTTFPSGLAITVDRSASPWCDWHNGGKGGEEVGKGANKAEQESQQITRPSQEDKSDDKNEEDKAEKSEKKEDDEKKEEEEKDEKEDSKKTTGTFPSYTVRLPTAYCFRGCKQSAVPLRLGVFSKQNPLCLLRVHRILLHTGELLGRTPAALGSGSRGVCAVTRGCCTVRRDVGKDKEKCEGDDEEGKEQSTPRGRKTANSQGRRKGRITTRSMANEAAAVAAEEPVPPLPEQVLPEPVPPPKPEPAQKPARELAKLTPVTNMDTQARGAVEAGETSRWTEEEMEVAKKGSAHDSNPPAFLCTGAGPLFVAAELQPGFSRGGAAVLWNKATSHLLPSKSRPWTCRLSFVKCPRSSRVSWCLLTMALLSPPTGLVEHGRNWSAIAKMVGTKSEAQCKNFYFNYKRRHNLDNLLQQHKQVTRRIRDRDASQSDSVATASADDEEENPDDSEGADNSSDTESAPSPSQADPSKPSEPLSHPSPGVGSLEPDPATPKGSGADSKSPEPPYGELQVKLEKSPEGSAAGDGTAQDERARLPLEPQVHLKSEPQDTDMGVAPGPAGDSIEVRVKTEPEARDKAEKLGEQTHSDNDSSATCSADEDVEAEPDRQRLFSPDKPSLLGGHSSVVVSTVKPTQQLSMQQLQQRAATIPPMVSPFSPMLQFPSRHTLLARPRPRDWGRLGAQSHPSSAQPPRHVPGPFGPGSMPVGAPLSGFAMYQKQIKAVHESAHLEDSQRQEPGEVDRRPHFPDRSSTLLERDGKPFAYMPYDMKLMDQEVHGGAGRPGSPYRLSPREPSKASPQPDPNNAARYSVPPVLQPAPNQMVQNLPDGMRMTFSRHRPANIPSPPPLIPTSKPSDKPSFIQGGSILQGTPGTYLPSHMHAVYGPELAKSVGGSISLGLPRQQDPAKPGERDGEERDWGKGGFWAPLPYIKQEECSPRGQSTQAEGLLSRAQYEGVVRGGSMPAIQDLTRGPTGKGPEGLHFQRGSITQGTPALPQSGLAADLLKGTIAKLAAEDLSIPEKSRAEALSKGHVIYEGKSGHILSYDAIKNTREGTRSPRTGHELKRTYDMMDGPRGHPVREAAPYEGLISRALPRDGLHPDSKDRAMLTGSIMQGTPRTSADAFDEAKYGKQIKRESPPIRSFEGGITKGKPYEGVNTIKEMGRSIHEIPRKETQDSRKTPVLEGSIPQASDLPPSVSVNEANGYRWGIPLKYEAGGSASQSAIKHNVKSLLTSPGKMAHAAAEAAERERAKYEEVKASAERVRHASVVNPTSVLRSTHQEAGKAQLSPGLYDDATARRTPNYGAGSMSRGSPLLRTQEGGITAGKPVSHERKSALTPTQRDSVPAKSPVSGADPLGSHSPFDSHHRPVVAGEVYRAHLTPHLDPSVFHHRVLDPGYMFPRQPSPTGYPNTYPLYTMENTRQTILNDYITSQQMQVIPRPDVARGLSPREQQMAIPYPSGARGIIDLAQMPPAILLPHPGGTGSPTLDRITYIPGAQTPFPSRVFNPTSISPGHSAQFAASVERERERERDREHREREKEREKEREREQRERERERERMAAASEYIRGAPEQPVMPSSRVFLRSPSPSMRSQEGVVQQRPSIFQGTSKSVITPLIRPMPSATVQANSRYNTAADMLVALVDAAASAPQMDVAKTKEGKHSVDDEPQAQRRPAVEQQEAAERRSTQLPYGALPLAAGKPPLAAYADAGGGAGAAKDKSRIEVELRTRGKTTITAANFIDVIITRQIASEKDSRERGSQSSDSSSSLPTGRYEAPGSGAIEVISPASSPAQREEKSEGSFPPEKSSQSSTGAGRGFDMSRYRQPPEPLPQTHRVMTLADHISVPPPPYAFSRTCGHASVLTPPFGLVQHIITQDFARSQDPLPASSAMPPTSSAASTFQTSGAVGRPKGPNRYSPENPPGHHVKAPSRVSPENVSDKTRTRPGKSPERSGGVSGRGVESYEPISPPQSYSGLDKLEGSFQGQRRETDLTEQRMDTHSPGSSSYQPSFFAKMENTPMVMSKKQEIFRKSEVGNAQPGTEIFNLPAVTSSSNVNPRNHSFSDPASNLGLEDIIRKALMGNVEERPDEQAQQAQSSAPSMGSNASGMGGVSEGRQEASPSPNAAGKQKLQSKASSRKSKSPNPGQAYPGGERPPSVSSVHSEGDYHRPSWAWEDRPSSTGPMQFPYNPLTMRMLSSTPPTSMACPSPSMQSQQQPQGGAAIGPARAWEREPPLLSEQYETLSDSDD</sequence>
<feature type="compositionally biased region" description="Basic and acidic residues" evidence="10">
    <location>
        <begin position="634"/>
        <end position="647"/>
    </location>
</feature>
<feature type="region of interest" description="Disordered" evidence="10">
    <location>
        <begin position="1873"/>
        <end position="1965"/>
    </location>
</feature>
<feature type="region of interest" description="Disordered" evidence="10">
    <location>
        <begin position="179"/>
        <end position="203"/>
    </location>
</feature>
<evidence type="ECO:0008006" key="15">
    <source>
        <dbReference type="Google" id="ProtNLM"/>
    </source>
</evidence>
<dbReference type="Gene3D" id="1.20.58.1880">
    <property type="match status" value="1"/>
</dbReference>
<feature type="compositionally biased region" description="Basic and acidic residues" evidence="10">
    <location>
        <begin position="2580"/>
        <end position="2593"/>
    </location>
</feature>
<feature type="compositionally biased region" description="Polar residues" evidence="10">
    <location>
        <begin position="795"/>
        <end position="807"/>
    </location>
</feature>
<feature type="region of interest" description="Disordered" evidence="10">
    <location>
        <begin position="2103"/>
        <end position="2158"/>
    </location>
</feature>
<evidence type="ECO:0000256" key="8">
    <source>
        <dbReference type="ARBA" id="ARBA00023163"/>
    </source>
</evidence>
<feature type="compositionally biased region" description="Basic and acidic residues" evidence="10">
    <location>
        <begin position="1508"/>
        <end position="1520"/>
    </location>
</feature>
<dbReference type="PANTHER" id="PTHR13992:SF5">
    <property type="entry name" value="NUCLEAR RECEPTOR COREPRESSOR 1"/>
    <property type="match status" value="1"/>
</dbReference>
<feature type="region of interest" description="Disordered" evidence="10">
    <location>
        <begin position="1024"/>
        <end position="1225"/>
    </location>
</feature>
<dbReference type="InterPro" id="IPR009057">
    <property type="entry name" value="Homeodomain-like_sf"/>
</dbReference>
<dbReference type="InterPro" id="IPR017930">
    <property type="entry name" value="Myb_dom"/>
</dbReference>
<dbReference type="GO" id="GO:0005654">
    <property type="term" value="C:nucleoplasm"/>
    <property type="evidence" value="ECO:0007669"/>
    <property type="project" value="UniProtKB-ARBA"/>
</dbReference>
<feature type="region of interest" description="Disordered" evidence="10">
    <location>
        <begin position="2347"/>
        <end position="2427"/>
    </location>
</feature>
<feature type="compositionally biased region" description="Basic and acidic residues" evidence="10">
    <location>
        <begin position="102"/>
        <end position="114"/>
    </location>
</feature>
<protein>
    <recommendedName>
        <fullName evidence="15">Nuclear receptor corepressor 1</fullName>
    </recommendedName>
</protein>
<accession>A0AAD8YUW4</accession>
<feature type="compositionally biased region" description="Basic and acidic residues" evidence="10">
    <location>
        <begin position="1770"/>
        <end position="1781"/>
    </location>
</feature>
<feature type="compositionally biased region" description="Basic and acidic residues" evidence="10">
    <location>
        <begin position="2122"/>
        <end position="2158"/>
    </location>
</feature>
<keyword evidence="3" id="KW-0678">Repressor</keyword>
<evidence type="ECO:0000256" key="6">
    <source>
        <dbReference type="ARBA" id="ARBA00023054"/>
    </source>
</evidence>
<dbReference type="InterPro" id="IPR001005">
    <property type="entry name" value="SANT/Myb"/>
</dbReference>
<feature type="domain" description="SANT" evidence="11">
    <location>
        <begin position="977"/>
        <end position="1012"/>
    </location>
</feature>
<feature type="compositionally biased region" description="Polar residues" evidence="10">
    <location>
        <begin position="2642"/>
        <end position="2660"/>
    </location>
</feature>
<evidence type="ECO:0000256" key="3">
    <source>
        <dbReference type="ARBA" id="ARBA00022491"/>
    </source>
</evidence>
<dbReference type="PANTHER" id="PTHR13992">
    <property type="entry name" value="NUCLEAR RECEPTOR CO-REPRESSOR RELATED NCOR"/>
    <property type="match status" value="1"/>
</dbReference>
<feature type="compositionally biased region" description="Basic and acidic residues" evidence="10">
    <location>
        <begin position="2756"/>
        <end position="2771"/>
    </location>
</feature>
<evidence type="ECO:0000256" key="9">
    <source>
        <dbReference type="ARBA" id="ARBA00023242"/>
    </source>
</evidence>
<evidence type="ECO:0000313" key="14">
    <source>
        <dbReference type="Proteomes" id="UP001239994"/>
    </source>
</evidence>
<feature type="compositionally biased region" description="Basic and acidic residues" evidence="10">
    <location>
        <begin position="2532"/>
        <end position="2545"/>
    </location>
</feature>
<dbReference type="Gene3D" id="1.20.5.430">
    <property type="match status" value="1"/>
</dbReference>
<reference evidence="13" key="1">
    <citation type="submission" date="2023-03" db="EMBL/GenBank/DDBJ databases">
        <title>Electrophorus voltai genome.</title>
        <authorList>
            <person name="Bian C."/>
        </authorList>
    </citation>
    <scope>NUCLEOTIDE SEQUENCE</scope>
    <source>
        <strain evidence="13">CB-2022</strain>
        <tissue evidence="13">Muscle</tissue>
    </source>
</reference>
<dbReference type="InterPro" id="IPR031557">
    <property type="entry name" value="N-CoR_GPS2_interact"/>
</dbReference>
<feature type="compositionally biased region" description="Low complexity" evidence="10">
    <location>
        <begin position="2796"/>
        <end position="2819"/>
    </location>
</feature>
<evidence type="ECO:0000256" key="4">
    <source>
        <dbReference type="ARBA" id="ARBA00022737"/>
    </source>
</evidence>
<feature type="region of interest" description="Disordered" evidence="10">
    <location>
        <begin position="1277"/>
        <end position="1308"/>
    </location>
</feature>
<feature type="compositionally biased region" description="Basic and acidic residues" evidence="10">
    <location>
        <begin position="239"/>
        <end position="248"/>
    </location>
</feature>
<feature type="compositionally biased region" description="Basic and acidic residues" evidence="10">
    <location>
        <begin position="130"/>
        <end position="145"/>
    </location>
</feature>
<feature type="compositionally biased region" description="Polar residues" evidence="10">
    <location>
        <begin position="1056"/>
        <end position="1072"/>
    </location>
</feature>
<feature type="region of interest" description="Disordered" evidence="10">
    <location>
        <begin position="2250"/>
        <end position="2291"/>
    </location>
</feature>
<dbReference type="SMART" id="SM00717">
    <property type="entry name" value="SANT"/>
    <property type="match status" value="2"/>
</dbReference>
<feature type="region of interest" description="Disordered" evidence="10">
    <location>
        <begin position="19"/>
        <end position="156"/>
    </location>
</feature>
<organism evidence="13 14">
    <name type="scientific">Electrophorus voltai</name>
    <dbReference type="NCBI Taxonomy" id="2609070"/>
    <lineage>
        <taxon>Eukaryota</taxon>
        <taxon>Metazoa</taxon>
        <taxon>Chordata</taxon>
        <taxon>Craniata</taxon>
        <taxon>Vertebrata</taxon>
        <taxon>Euteleostomi</taxon>
        <taxon>Actinopterygii</taxon>
        <taxon>Neopterygii</taxon>
        <taxon>Teleostei</taxon>
        <taxon>Ostariophysi</taxon>
        <taxon>Gymnotiformes</taxon>
        <taxon>Gymnotoidei</taxon>
        <taxon>Gymnotidae</taxon>
        <taxon>Electrophorus</taxon>
    </lineage>
</organism>
<feature type="compositionally biased region" description="Pro residues" evidence="10">
    <location>
        <begin position="831"/>
        <end position="852"/>
    </location>
</feature>
<dbReference type="FunFam" id="1.20.5.430:FF:000001">
    <property type="entry name" value="Nuclear receptor corepressor 2 isoform 1"/>
    <property type="match status" value="1"/>
</dbReference>
<keyword evidence="4" id="KW-0677">Repeat</keyword>
<dbReference type="CDD" id="cd00167">
    <property type="entry name" value="SANT"/>
    <property type="match status" value="2"/>
</dbReference>
<feature type="compositionally biased region" description="Basic and acidic residues" evidence="10">
    <location>
        <begin position="1167"/>
        <end position="1192"/>
    </location>
</feature>
<dbReference type="GO" id="GO:0003714">
    <property type="term" value="F:transcription corepressor activity"/>
    <property type="evidence" value="ECO:0007669"/>
    <property type="project" value="TreeGrafter"/>
</dbReference>
<feature type="domain" description="SANT" evidence="11">
    <location>
        <begin position="531"/>
        <end position="582"/>
    </location>
</feature>
<dbReference type="EMBL" id="JAROKS010000023">
    <property type="protein sequence ID" value="KAK1787858.1"/>
    <property type="molecule type" value="Genomic_DNA"/>
</dbReference>
<feature type="domain" description="HTH myb-type" evidence="12">
    <location>
        <begin position="980"/>
        <end position="1012"/>
    </location>
</feature>
<feature type="compositionally biased region" description="Basic and acidic residues" evidence="10">
    <location>
        <begin position="656"/>
        <end position="679"/>
    </location>
</feature>
<evidence type="ECO:0000256" key="5">
    <source>
        <dbReference type="ARBA" id="ARBA00023015"/>
    </source>
</evidence>
<feature type="compositionally biased region" description="Acidic residues" evidence="10">
    <location>
        <begin position="1043"/>
        <end position="1055"/>
    </location>
</feature>
<feature type="region of interest" description="Disordered" evidence="10">
    <location>
        <begin position="2642"/>
        <end position="2841"/>
    </location>
</feature>
<feature type="region of interest" description="Disordered" evidence="10">
    <location>
        <begin position="1326"/>
        <end position="1360"/>
    </location>
</feature>
<evidence type="ECO:0000256" key="1">
    <source>
        <dbReference type="ARBA" id="ARBA00004123"/>
    </source>
</evidence>
<comment type="caution">
    <text evidence="13">The sequence shown here is derived from an EMBL/GenBank/DDBJ whole genome shotgun (WGS) entry which is preliminary data.</text>
</comment>
<evidence type="ECO:0000313" key="13">
    <source>
        <dbReference type="EMBL" id="KAK1787858.1"/>
    </source>
</evidence>
<evidence type="ECO:0000256" key="10">
    <source>
        <dbReference type="SAM" id="MobiDB-lite"/>
    </source>
</evidence>
<evidence type="ECO:0000259" key="11">
    <source>
        <dbReference type="PROSITE" id="PS51293"/>
    </source>
</evidence>
<keyword evidence="7" id="KW-0238">DNA-binding</keyword>
<feature type="region of interest" description="Disordered" evidence="10">
    <location>
        <begin position="780"/>
        <end position="854"/>
    </location>
</feature>
<proteinExistence type="inferred from homology"/>
<feature type="region of interest" description="Disordered" evidence="10">
    <location>
        <begin position="439"/>
        <end position="460"/>
    </location>
</feature>